<sequence>MYIPIIKLIVGTNLFSSLATKVDSAHIRASLSLIWWIWFFIKAAESHKINIRQFQERY</sequence>
<proteinExistence type="predicted"/>
<gene>
    <name evidence="1" type="ORF">PAHAL_7G125000</name>
</gene>
<protein>
    <submittedName>
        <fullName evidence="1">Uncharacterized protein</fullName>
    </submittedName>
</protein>
<dbReference type="Proteomes" id="UP000243499">
    <property type="component" value="Chromosome 7"/>
</dbReference>
<dbReference type="Gramene" id="PAN38189">
    <property type="protein sequence ID" value="PAN38189"/>
    <property type="gene ID" value="PAHAL_7G125000"/>
</dbReference>
<dbReference type="AlphaFoldDB" id="A0A2S3I6W1"/>
<reference evidence="1" key="1">
    <citation type="submission" date="2018-04" db="EMBL/GenBank/DDBJ databases">
        <title>WGS assembly of Panicum hallii.</title>
        <authorList>
            <person name="Lovell J."/>
            <person name="Jenkins J."/>
            <person name="Lowry D."/>
            <person name="Mamidi S."/>
            <person name="Sreedasyam A."/>
            <person name="Weng X."/>
            <person name="Barry K."/>
            <person name="Bonette J."/>
            <person name="Campitelli B."/>
            <person name="Daum C."/>
            <person name="Gordon S."/>
            <person name="Gould B."/>
            <person name="Lipzen A."/>
            <person name="Macqueen A."/>
            <person name="Palacio-Mejia J."/>
            <person name="Plott C."/>
            <person name="Shakirov E."/>
            <person name="Shu S."/>
            <person name="Yoshinaga Y."/>
            <person name="Zane M."/>
            <person name="Rokhsar D."/>
            <person name="Grimwood J."/>
            <person name="Schmutz J."/>
            <person name="Juenger T."/>
        </authorList>
    </citation>
    <scope>NUCLEOTIDE SEQUENCE [LARGE SCALE GENOMIC DNA]</scope>
    <source>
        <strain evidence="1">FIL2</strain>
    </source>
</reference>
<organism evidence="1">
    <name type="scientific">Panicum hallii</name>
    <dbReference type="NCBI Taxonomy" id="206008"/>
    <lineage>
        <taxon>Eukaryota</taxon>
        <taxon>Viridiplantae</taxon>
        <taxon>Streptophyta</taxon>
        <taxon>Embryophyta</taxon>
        <taxon>Tracheophyta</taxon>
        <taxon>Spermatophyta</taxon>
        <taxon>Magnoliopsida</taxon>
        <taxon>Liliopsida</taxon>
        <taxon>Poales</taxon>
        <taxon>Poaceae</taxon>
        <taxon>PACMAD clade</taxon>
        <taxon>Panicoideae</taxon>
        <taxon>Panicodae</taxon>
        <taxon>Paniceae</taxon>
        <taxon>Panicinae</taxon>
        <taxon>Panicum</taxon>
        <taxon>Panicum sect. Panicum</taxon>
    </lineage>
</organism>
<dbReference type="EMBL" id="CM008052">
    <property type="protein sequence ID" value="PAN38189.2"/>
    <property type="molecule type" value="Genomic_DNA"/>
</dbReference>
<evidence type="ECO:0000313" key="1">
    <source>
        <dbReference type="EMBL" id="PAN38189.2"/>
    </source>
</evidence>
<accession>A0A2S3I6W1</accession>
<name>A0A2S3I6W1_9POAL</name>